<evidence type="ECO:0000313" key="2">
    <source>
        <dbReference type="EMBL" id="OGC50157.1"/>
    </source>
</evidence>
<dbReference type="AlphaFoldDB" id="A0A1F4UYY6"/>
<evidence type="ECO:0000256" key="1">
    <source>
        <dbReference type="SAM" id="Phobius"/>
    </source>
</evidence>
<name>A0A1F4UYY6_UNCKA</name>
<gene>
    <name evidence="2" type="ORF">A2W32_01285</name>
</gene>
<dbReference type="STRING" id="1802610.A2W32_01285"/>
<keyword evidence="1" id="KW-1133">Transmembrane helix</keyword>
<accession>A0A1F4UYY6</accession>
<sequence>MTKSRPIRVFLTALLFFLVLSSFLYLYLKNRNLKIEKNKDNEESVFEDVNPLNVITTAQDFREEIDDQLISLRLKNDESCSFSDYLFKVVGKVGNDGIWKINTGVEEAFIVDFFNFKPLSGSFEIGNTYYATFKNCFSSVLFTDVLNLSEGIVLDIDKVDEEAYFLLLSDSAGDMFGVFYYPHKISLLKYEQNKTLKKINIDDIKIGNAINYVADRAAQKYQAVFKGNSIPSYHNPLEVKFILVVNRN</sequence>
<reference evidence="2 3" key="1">
    <citation type="journal article" date="2016" name="Nat. Commun.">
        <title>Thousands of microbial genomes shed light on interconnected biogeochemical processes in an aquifer system.</title>
        <authorList>
            <person name="Anantharaman K."/>
            <person name="Brown C.T."/>
            <person name="Hug L.A."/>
            <person name="Sharon I."/>
            <person name="Castelle C.J."/>
            <person name="Probst A.J."/>
            <person name="Thomas B.C."/>
            <person name="Singh A."/>
            <person name="Wilkins M.J."/>
            <person name="Karaoz U."/>
            <person name="Brodie E.L."/>
            <person name="Williams K.H."/>
            <person name="Hubbard S.S."/>
            <person name="Banfield J.F."/>
        </authorList>
    </citation>
    <scope>NUCLEOTIDE SEQUENCE [LARGE SCALE GENOMIC DNA]</scope>
</reference>
<dbReference type="Proteomes" id="UP000177371">
    <property type="component" value="Unassembled WGS sequence"/>
</dbReference>
<keyword evidence="1" id="KW-0472">Membrane</keyword>
<comment type="caution">
    <text evidence="2">The sequence shown here is derived from an EMBL/GenBank/DDBJ whole genome shotgun (WGS) entry which is preliminary data.</text>
</comment>
<proteinExistence type="predicted"/>
<evidence type="ECO:0000313" key="3">
    <source>
        <dbReference type="Proteomes" id="UP000177371"/>
    </source>
</evidence>
<organism evidence="2 3">
    <name type="scientific">candidate division WWE3 bacterium RBG_16_37_10</name>
    <dbReference type="NCBI Taxonomy" id="1802610"/>
    <lineage>
        <taxon>Bacteria</taxon>
        <taxon>Katanobacteria</taxon>
    </lineage>
</organism>
<dbReference type="EMBL" id="MEUT01000038">
    <property type="protein sequence ID" value="OGC50157.1"/>
    <property type="molecule type" value="Genomic_DNA"/>
</dbReference>
<keyword evidence="1" id="KW-0812">Transmembrane</keyword>
<feature type="transmembrane region" description="Helical" evidence="1">
    <location>
        <begin position="6"/>
        <end position="28"/>
    </location>
</feature>
<protein>
    <submittedName>
        <fullName evidence="2">Uncharacterized protein</fullName>
    </submittedName>
</protein>